<accession>A0A6J5T967</accession>
<sequence length="98" mass="11352">MYRHGLAYTEDLLDTILEEFTIHPEAGLLVRRGRPLLPKAPNYHVHLTSVEHGSRLYSAKVVAWVLHHHKWPQHNVSFLGNPGDFRKENLIKTKRKPA</sequence>
<dbReference type="EMBL" id="LR797821">
    <property type="protein sequence ID" value="CAB4241395.1"/>
    <property type="molecule type" value="Genomic_DNA"/>
</dbReference>
<proteinExistence type="predicted"/>
<organism evidence="1">
    <name type="scientific">uncultured Caudovirales phage</name>
    <dbReference type="NCBI Taxonomy" id="2100421"/>
    <lineage>
        <taxon>Viruses</taxon>
        <taxon>Duplodnaviria</taxon>
        <taxon>Heunggongvirae</taxon>
        <taxon>Uroviricota</taxon>
        <taxon>Caudoviricetes</taxon>
        <taxon>Peduoviridae</taxon>
        <taxon>Maltschvirus</taxon>
        <taxon>Maltschvirus maltsch</taxon>
    </lineage>
</organism>
<reference evidence="1" key="1">
    <citation type="submission" date="2020-05" db="EMBL/GenBank/DDBJ databases">
        <authorList>
            <person name="Chiriac C."/>
            <person name="Salcher M."/>
            <person name="Ghai R."/>
            <person name="Kavagutti S V."/>
        </authorList>
    </citation>
    <scope>NUCLEOTIDE SEQUENCE</scope>
</reference>
<evidence type="ECO:0000313" key="1">
    <source>
        <dbReference type="EMBL" id="CAB4241395.1"/>
    </source>
</evidence>
<name>A0A6J5T967_9CAUD</name>
<gene>
    <name evidence="1" type="ORF">UFOVP60_46</name>
</gene>
<protein>
    <submittedName>
        <fullName evidence="1">Uncharacterized protein</fullName>
    </submittedName>
</protein>